<name>A0A9P0FGH0_BRAAE</name>
<dbReference type="PANTHER" id="PTHR23511">
    <property type="entry name" value="SYNAPTIC VESICLE GLYCOPROTEIN 2"/>
    <property type="match status" value="1"/>
</dbReference>
<feature type="transmembrane region" description="Helical" evidence="6">
    <location>
        <begin position="481"/>
        <end position="500"/>
    </location>
</feature>
<accession>A0A9P0FGH0</accession>
<comment type="subcellular location">
    <subcellularLocation>
        <location evidence="1">Membrane</location>
        <topology evidence="1">Multi-pass membrane protein</topology>
    </subcellularLocation>
</comment>
<evidence type="ECO:0000256" key="6">
    <source>
        <dbReference type="SAM" id="Phobius"/>
    </source>
</evidence>
<evidence type="ECO:0000259" key="7">
    <source>
        <dbReference type="PROSITE" id="PS50850"/>
    </source>
</evidence>
<dbReference type="InterPro" id="IPR020846">
    <property type="entry name" value="MFS_dom"/>
</dbReference>
<feature type="transmembrane region" description="Helical" evidence="6">
    <location>
        <begin position="296"/>
        <end position="321"/>
    </location>
</feature>
<evidence type="ECO:0000256" key="3">
    <source>
        <dbReference type="ARBA" id="ARBA00022692"/>
    </source>
</evidence>
<evidence type="ECO:0000313" key="9">
    <source>
        <dbReference type="Proteomes" id="UP001154078"/>
    </source>
</evidence>
<evidence type="ECO:0000313" key="8">
    <source>
        <dbReference type="EMBL" id="CAH0553087.1"/>
    </source>
</evidence>
<evidence type="ECO:0000256" key="4">
    <source>
        <dbReference type="ARBA" id="ARBA00022989"/>
    </source>
</evidence>
<keyword evidence="5 6" id="KW-0472">Membrane</keyword>
<gene>
    <name evidence="8" type="ORF">MELIAE_LOCUS5182</name>
</gene>
<dbReference type="OrthoDB" id="3936150at2759"/>
<evidence type="ECO:0000256" key="1">
    <source>
        <dbReference type="ARBA" id="ARBA00004141"/>
    </source>
</evidence>
<dbReference type="Pfam" id="PF07690">
    <property type="entry name" value="MFS_1"/>
    <property type="match status" value="1"/>
</dbReference>
<evidence type="ECO:0000256" key="2">
    <source>
        <dbReference type="ARBA" id="ARBA00022448"/>
    </source>
</evidence>
<feature type="transmembrane region" description="Helical" evidence="6">
    <location>
        <begin position="419"/>
        <end position="441"/>
    </location>
</feature>
<dbReference type="InterPro" id="IPR005829">
    <property type="entry name" value="Sugar_transporter_CS"/>
</dbReference>
<dbReference type="GO" id="GO:0022857">
    <property type="term" value="F:transmembrane transporter activity"/>
    <property type="evidence" value="ECO:0007669"/>
    <property type="project" value="InterPro"/>
</dbReference>
<dbReference type="SUPFAM" id="SSF103473">
    <property type="entry name" value="MFS general substrate transporter"/>
    <property type="match status" value="1"/>
</dbReference>
<dbReference type="GO" id="GO:0016020">
    <property type="term" value="C:membrane"/>
    <property type="evidence" value="ECO:0007669"/>
    <property type="project" value="UniProtKB-SubCell"/>
</dbReference>
<dbReference type="Proteomes" id="UP001154078">
    <property type="component" value="Chromosome 3"/>
</dbReference>
<keyword evidence="4 6" id="KW-1133">Transmembrane helix</keyword>
<reference evidence="8" key="1">
    <citation type="submission" date="2021-12" db="EMBL/GenBank/DDBJ databases">
        <authorList>
            <person name="King R."/>
        </authorList>
    </citation>
    <scope>NUCLEOTIDE SEQUENCE</scope>
</reference>
<feature type="transmembrane region" description="Helical" evidence="6">
    <location>
        <begin position="200"/>
        <end position="219"/>
    </location>
</feature>
<dbReference type="InterPro" id="IPR011701">
    <property type="entry name" value="MFS"/>
</dbReference>
<keyword evidence="2" id="KW-0813">Transport</keyword>
<keyword evidence="9" id="KW-1185">Reference proteome</keyword>
<sequence length="525" mass="57602">MNNSKKTENNVENDTTTFDNAIRLTGYGKFHFELVVLCAVCILSVGFQNGLSSYVFPAAMCELGLGSSDIGNLNVSFLIGGIVSSFIWGVLADLSGRKKVIMWAHLVNFAITVVCAINPYYAMLMICRFLNGFLIGAPGSIIFSYLAEFQPPKLRGAVVCYCGLFFTMAWLVLPVTAFMVLPLSVNIQMDGLFILNSWRIFLIILVIPELIVGIWILRLPESPKFHMSKGNNKVTLEILRQMYAKNTGKSEDLYPVKNLINENKPEANNKVGVDGKSSRLLKKILIGIKGLFQGPLLPITLLTCAIMFSNMFGVFGLGLWLPEFFNRFQKFQEMFPNRTATIKDLALLKPNSAVSCSPSFDNSVIMNTVAMAIVSLIYNGVSGWLTSKVDMKIVPLVSMLLGGFSSLSIYWLTSSTQNLIVSCIFQASMVTANMTIGSVVVELFPTSVGALAICLIMCAGRIGAMLSNMFFGYFMDDHCEIPIFVVAIVVLLGGLLCFLIPKKNDKNDYIGGDSIEISVIANDSS</sequence>
<feature type="transmembrane region" description="Helical" evidence="6">
    <location>
        <begin position="30"/>
        <end position="51"/>
    </location>
</feature>
<keyword evidence="3 6" id="KW-0812">Transmembrane</keyword>
<organism evidence="8 9">
    <name type="scientific">Brassicogethes aeneus</name>
    <name type="common">Rape pollen beetle</name>
    <name type="synonym">Meligethes aeneus</name>
    <dbReference type="NCBI Taxonomy" id="1431903"/>
    <lineage>
        <taxon>Eukaryota</taxon>
        <taxon>Metazoa</taxon>
        <taxon>Ecdysozoa</taxon>
        <taxon>Arthropoda</taxon>
        <taxon>Hexapoda</taxon>
        <taxon>Insecta</taxon>
        <taxon>Pterygota</taxon>
        <taxon>Neoptera</taxon>
        <taxon>Endopterygota</taxon>
        <taxon>Coleoptera</taxon>
        <taxon>Polyphaga</taxon>
        <taxon>Cucujiformia</taxon>
        <taxon>Nitidulidae</taxon>
        <taxon>Meligethinae</taxon>
        <taxon>Brassicogethes</taxon>
    </lineage>
</organism>
<feature type="transmembrane region" description="Helical" evidence="6">
    <location>
        <begin position="71"/>
        <end position="91"/>
    </location>
</feature>
<feature type="transmembrane region" description="Helical" evidence="6">
    <location>
        <begin position="129"/>
        <end position="146"/>
    </location>
</feature>
<evidence type="ECO:0000256" key="5">
    <source>
        <dbReference type="ARBA" id="ARBA00023136"/>
    </source>
</evidence>
<dbReference type="InterPro" id="IPR036259">
    <property type="entry name" value="MFS_trans_sf"/>
</dbReference>
<proteinExistence type="predicted"/>
<feature type="domain" description="Major facilitator superfamily (MFS) profile" evidence="7">
    <location>
        <begin position="34"/>
        <end position="505"/>
    </location>
</feature>
<feature type="transmembrane region" description="Helical" evidence="6">
    <location>
        <begin position="364"/>
        <end position="381"/>
    </location>
</feature>
<dbReference type="EMBL" id="OV121134">
    <property type="protein sequence ID" value="CAH0553087.1"/>
    <property type="molecule type" value="Genomic_DNA"/>
</dbReference>
<dbReference type="AlphaFoldDB" id="A0A9P0FGH0"/>
<protein>
    <recommendedName>
        <fullName evidence="7">Major facilitator superfamily (MFS) profile domain-containing protein</fullName>
    </recommendedName>
</protein>
<feature type="transmembrane region" description="Helical" evidence="6">
    <location>
        <begin position="448"/>
        <end position="475"/>
    </location>
</feature>
<dbReference type="PROSITE" id="PS50850">
    <property type="entry name" value="MFS"/>
    <property type="match status" value="1"/>
</dbReference>
<feature type="transmembrane region" description="Helical" evidence="6">
    <location>
        <begin position="103"/>
        <end position="123"/>
    </location>
</feature>
<feature type="transmembrane region" description="Helical" evidence="6">
    <location>
        <begin position="393"/>
        <end position="413"/>
    </location>
</feature>
<feature type="transmembrane region" description="Helical" evidence="6">
    <location>
        <begin position="158"/>
        <end position="180"/>
    </location>
</feature>
<dbReference type="PROSITE" id="PS00217">
    <property type="entry name" value="SUGAR_TRANSPORT_2"/>
    <property type="match status" value="1"/>
</dbReference>
<dbReference type="Gene3D" id="1.20.1250.20">
    <property type="entry name" value="MFS general substrate transporter like domains"/>
    <property type="match status" value="1"/>
</dbReference>
<dbReference type="PANTHER" id="PTHR23511:SF38">
    <property type="entry name" value="SYNAPTIC VESICLE 2-RELATED PROTEIN-LIKE PROTEIN"/>
    <property type="match status" value="1"/>
</dbReference>